<reference evidence="1 2" key="1">
    <citation type="submission" date="2023-06" db="EMBL/GenBank/DDBJ databases">
        <title>Black Yeasts Isolated from many extreme environments.</title>
        <authorList>
            <person name="Coleine C."/>
            <person name="Stajich J.E."/>
            <person name="Selbmann L."/>
        </authorList>
    </citation>
    <scope>NUCLEOTIDE SEQUENCE [LARGE SCALE GENOMIC DNA]</scope>
    <source>
        <strain evidence="1 2">CCFEE 5887</strain>
    </source>
</reference>
<evidence type="ECO:0000313" key="1">
    <source>
        <dbReference type="EMBL" id="KAK5543803.1"/>
    </source>
</evidence>
<sequence>MKKLVVLEADLSPIARSTIPIDKGMDGQDYYVLTFQIKVKFFSAHTQYSLWYNGVEEYVKHKIKVGRHELDANNPGLKLSLCGGVTSFTKAADVGDPNGEVICTLESVSHYGVIACAKRQMR</sequence>
<evidence type="ECO:0000313" key="2">
    <source>
        <dbReference type="Proteomes" id="UP001345827"/>
    </source>
</evidence>
<accession>A0AAV9QM86</accession>
<proteinExistence type="predicted"/>
<dbReference type="EMBL" id="JAXLQG010000002">
    <property type="protein sequence ID" value="KAK5543803.1"/>
    <property type="molecule type" value="Genomic_DNA"/>
</dbReference>
<comment type="caution">
    <text evidence="1">The sequence shown here is derived from an EMBL/GenBank/DDBJ whole genome shotgun (WGS) entry which is preliminary data.</text>
</comment>
<dbReference type="Proteomes" id="UP001345827">
    <property type="component" value="Unassembled WGS sequence"/>
</dbReference>
<dbReference type="AlphaFoldDB" id="A0AAV9QM86"/>
<gene>
    <name evidence="1" type="ORF">LTR25_001418</name>
</gene>
<keyword evidence="2" id="KW-1185">Reference proteome</keyword>
<protein>
    <submittedName>
        <fullName evidence="1">Uncharacterized protein</fullName>
    </submittedName>
</protein>
<name>A0AAV9QM86_9PEZI</name>
<organism evidence="1 2">
    <name type="scientific">Vermiconidia calcicola</name>
    <dbReference type="NCBI Taxonomy" id="1690605"/>
    <lineage>
        <taxon>Eukaryota</taxon>
        <taxon>Fungi</taxon>
        <taxon>Dikarya</taxon>
        <taxon>Ascomycota</taxon>
        <taxon>Pezizomycotina</taxon>
        <taxon>Dothideomycetes</taxon>
        <taxon>Dothideomycetidae</taxon>
        <taxon>Mycosphaerellales</taxon>
        <taxon>Extremaceae</taxon>
        <taxon>Vermiconidia</taxon>
    </lineage>
</organism>